<evidence type="ECO:0000313" key="2">
    <source>
        <dbReference type="Proteomes" id="UP000483672"/>
    </source>
</evidence>
<dbReference type="AlphaFoldDB" id="A0A7C8V6K5"/>
<protein>
    <submittedName>
        <fullName evidence="1">Uncharacterized protein</fullName>
    </submittedName>
</protein>
<dbReference type="EMBL" id="WIPF01000007">
    <property type="protein sequence ID" value="KAF3230549.1"/>
    <property type="molecule type" value="Genomic_DNA"/>
</dbReference>
<proteinExistence type="predicted"/>
<dbReference type="Proteomes" id="UP000483672">
    <property type="component" value="Unassembled WGS sequence"/>
</dbReference>
<reference evidence="1 2" key="1">
    <citation type="submission" date="2019-06" db="EMBL/GenBank/DDBJ databases">
        <authorList>
            <person name="Palmer J.M."/>
        </authorList>
    </citation>
    <scope>NUCLEOTIDE SEQUENCE [LARGE SCALE GENOMIC DNA]</scope>
    <source>
        <strain evidence="1 2">TWF191</strain>
    </source>
</reference>
<name>A0A7C8V6K5_ORBOL</name>
<organism evidence="1 2">
    <name type="scientific">Orbilia oligospora</name>
    <name type="common">Nematode-trapping fungus</name>
    <name type="synonym">Arthrobotrys oligospora</name>
    <dbReference type="NCBI Taxonomy" id="2813651"/>
    <lineage>
        <taxon>Eukaryota</taxon>
        <taxon>Fungi</taxon>
        <taxon>Dikarya</taxon>
        <taxon>Ascomycota</taxon>
        <taxon>Pezizomycotina</taxon>
        <taxon>Orbiliomycetes</taxon>
        <taxon>Orbiliales</taxon>
        <taxon>Orbiliaceae</taxon>
        <taxon>Orbilia</taxon>
    </lineage>
</organism>
<gene>
    <name evidence="1" type="ORF">TWF191_009464</name>
</gene>
<evidence type="ECO:0000313" key="1">
    <source>
        <dbReference type="EMBL" id="KAF3230549.1"/>
    </source>
</evidence>
<accession>A0A7C8V6K5</accession>
<comment type="caution">
    <text evidence="1">The sequence shown here is derived from an EMBL/GenBank/DDBJ whole genome shotgun (WGS) entry which is preliminary data.</text>
</comment>
<sequence length="366" mass="40451">MADRPRRRRRSRRPVNSLAATYSVKANTSDGVADRLYANGNMQVPVDVVITAVNADEKPYYLSDSELSNIKLVDYNNVDSQLSGKWKYTDKENEYGHIMDGAGGFVSSGGASGASTHASGHSSVQTKRYWVSTTAIENQKIGAAITEPNGNYYNTHSKDENNFVILTGISPITYNTGNVRVTRDENDTTTGMYSLSYDMQVWHTKVSPTVGTSWKAQNYQLSLNQGLIKKAEIYGYHSSSDSLNHSIKFSPSSGGELSIFYMWPLGSQEDRKVGLDVSKNVSPQIPRFDLSATVTVPINNRRGSVCFTRVHYSAINGFPVPFSWWGSESTEKAGCKIYDEWGNWGQFKIGFSGSSNDQNVVITDTN</sequence>